<dbReference type="Proteomes" id="UP001652442">
    <property type="component" value="Unassembled WGS sequence"/>
</dbReference>
<reference evidence="2 3" key="1">
    <citation type="journal article" date="2021" name="ISME Commun">
        <title>Automated analysis of genomic sequences facilitates high-throughput and comprehensive description of bacteria.</title>
        <authorList>
            <person name="Hitch T.C.A."/>
        </authorList>
    </citation>
    <scope>NUCLEOTIDE SEQUENCE [LARGE SCALE GENOMIC DNA]</scope>
    <source>
        <strain evidence="2 3">Sanger_109</strain>
    </source>
</reference>
<dbReference type="EMBL" id="JAOQJQ010000001">
    <property type="protein sequence ID" value="MCU6761083.1"/>
    <property type="molecule type" value="Genomic_DNA"/>
</dbReference>
<dbReference type="SUPFAM" id="SSF47413">
    <property type="entry name" value="lambda repressor-like DNA-binding domains"/>
    <property type="match status" value="1"/>
</dbReference>
<proteinExistence type="predicted"/>
<dbReference type="RefSeq" id="WP_158423930.1">
    <property type="nucleotide sequence ID" value="NZ_JAOQJQ010000001.1"/>
</dbReference>
<sequence>MPFVNTDINEVINRKRSNDPAFQKAWDDSREEYRLIGEMVSLRKEKKMTQGELAELTGSKQQVISRIEKRENSPSLKTVCNILNALGYELKIVKRSEGRYL</sequence>
<dbReference type="SMART" id="SM00530">
    <property type="entry name" value="HTH_XRE"/>
    <property type="match status" value="1"/>
</dbReference>
<evidence type="ECO:0000259" key="1">
    <source>
        <dbReference type="PROSITE" id="PS50943"/>
    </source>
</evidence>
<dbReference type="Pfam" id="PF01381">
    <property type="entry name" value="HTH_3"/>
    <property type="match status" value="1"/>
</dbReference>
<name>A0ABT2TFX0_9FIRM</name>
<dbReference type="InterPro" id="IPR010982">
    <property type="entry name" value="Lambda_DNA-bd_dom_sf"/>
</dbReference>
<evidence type="ECO:0000313" key="3">
    <source>
        <dbReference type="Proteomes" id="UP001652442"/>
    </source>
</evidence>
<accession>A0ABT2TFX0</accession>
<gene>
    <name evidence="2" type="ORF">OCV88_01875</name>
</gene>
<dbReference type="Gene3D" id="1.10.260.40">
    <property type="entry name" value="lambda repressor-like DNA-binding domains"/>
    <property type="match status" value="1"/>
</dbReference>
<dbReference type="PROSITE" id="PS50943">
    <property type="entry name" value="HTH_CROC1"/>
    <property type="match status" value="1"/>
</dbReference>
<dbReference type="CDD" id="cd00093">
    <property type="entry name" value="HTH_XRE"/>
    <property type="match status" value="1"/>
</dbReference>
<organism evidence="2 3">
    <name type="scientific">Brotonthovivens ammoniilytica</name>
    <dbReference type="NCBI Taxonomy" id="2981725"/>
    <lineage>
        <taxon>Bacteria</taxon>
        <taxon>Bacillati</taxon>
        <taxon>Bacillota</taxon>
        <taxon>Clostridia</taxon>
        <taxon>Lachnospirales</taxon>
        <taxon>Lachnospiraceae</taxon>
        <taxon>Brotonthovivens</taxon>
    </lineage>
</organism>
<keyword evidence="3" id="KW-1185">Reference proteome</keyword>
<comment type="caution">
    <text evidence="2">The sequence shown here is derived from an EMBL/GenBank/DDBJ whole genome shotgun (WGS) entry which is preliminary data.</text>
</comment>
<protein>
    <submittedName>
        <fullName evidence="2">Helix-turn-helix domain-containing protein</fullName>
    </submittedName>
</protein>
<evidence type="ECO:0000313" key="2">
    <source>
        <dbReference type="EMBL" id="MCU6761083.1"/>
    </source>
</evidence>
<feature type="domain" description="HTH cro/C1-type" evidence="1">
    <location>
        <begin position="39"/>
        <end position="93"/>
    </location>
</feature>
<dbReference type="InterPro" id="IPR001387">
    <property type="entry name" value="Cro/C1-type_HTH"/>
</dbReference>